<dbReference type="RefSeq" id="WP_014453920.1">
    <property type="nucleotide sequence ID" value="NC_017096.1"/>
</dbReference>
<gene>
    <name evidence="2" type="ordered locus">CSE_13990</name>
</gene>
<dbReference type="AlphaFoldDB" id="A0A7U6GFM9"/>
<sequence length="195" mass="21058">MEKVELRNAKLMGGIGAILPLIGSLFVRRGYGLSFILGVASIILILMALNEISKKVQNPDIFSNYLTGFILQLINYFVMLIFVVVGGLALIFSFGTGFMGGLRGLGFRAILLLLVIYGLLIASNYFVKKSFDAVGDSLSNQHFKTAGMLLFIGAILTIVFGIGLIIVLIGEIFEIIGFFTLPDEIGGDVSKEPQG</sequence>
<dbReference type="Proteomes" id="UP000004793">
    <property type="component" value="Chromosome"/>
</dbReference>
<keyword evidence="1" id="KW-1133">Transmembrane helix</keyword>
<protein>
    <submittedName>
        <fullName evidence="2">Hypothetical membrane protein</fullName>
    </submittedName>
</protein>
<reference evidence="2 3" key="1">
    <citation type="submission" date="2011-01" db="EMBL/GenBank/DDBJ databases">
        <title>Whole genome sequence of Caldisericum exile AZM16c01.</title>
        <authorList>
            <person name="Narita-Yamada S."/>
            <person name="Kawakoshi A."/>
            <person name="Nakamura S."/>
            <person name="Sasagawa M."/>
            <person name="Fukada J."/>
            <person name="Sekine M."/>
            <person name="Kato Y."/>
            <person name="Fukai R."/>
            <person name="Sasaki K."/>
            <person name="Hanamaki A."/>
            <person name="Narita H."/>
            <person name="Konno Y."/>
            <person name="Mori K."/>
            <person name="Yamazaki S."/>
            <person name="Suzuki K."/>
            <person name="Fujita N."/>
        </authorList>
    </citation>
    <scope>NUCLEOTIDE SEQUENCE [LARGE SCALE GENOMIC DNA]</scope>
    <source>
        <strain evidence="3">DSM 21853 / NBRC 104410 / AZM16c01</strain>
    </source>
</reference>
<feature type="transmembrane region" description="Helical" evidence="1">
    <location>
        <begin position="73"/>
        <end position="94"/>
    </location>
</feature>
<dbReference type="EMBL" id="AP012051">
    <property type="protein sequence ID" value="BAL81525.1"/>
    <property type="molecule type" value="Genomic_DNA"/>
</dbReference>
<organism evidence="2 3">
    <name type="scientific">Caldisericum exile (strain DSM 21853 / NBRC 104410 / AZM16c01)</name>
    <dbReference type="NCBI Taxonomy" id="511051"/>
    <lineage>
        <taxon>Bacteria</taxon>
        <taxon>Pseudomonadati</taxon>
        <taxon>Caldisericota/Cryosericota group</taxon>
        <taxon>Caldisericota</taxon>
        <taxon>Caldisericia</taxon>
        <taxon>Caldisericales</taxon>
        <taxon>Caldisericaceae</taxon>
        <taxon>Caldisericum</taxon>
    </lineage>
</organism>
<keyword evidence="1" id="KW-0812">Transmembrane</keyword>
<evidence type="ECO:0000313" key="3">
    <source>
        <dbReference type="Proteomes" id="UP000004793"/>
    </source>
</evidence>
<dbReference type="KEGG" id="cex:CSE_13990"/>
<feature type="transmembrane region" description="Helical" evidence="1">
    <location>
        <begin position="9"/>
        <end position="27"/>
    </location>
</feature>
<dbReference type="Pfam" id="PF06195">
    <property type="entry name" value="DUF996"/>
    <property type="match status" value="1"/>
</dbReference>
<evidence type="ECO:0000313" key="2">
    <source>
        <dbReference type="EMBL" id="BAL81525.1"/>
    </source>
</evidence>
<name>A0A7U6GFM9_CALEA</name>
<evidence type="ECO:0000256" key="1">
    <source>
        <dbReference type="SAM" id="Phobius"/>
    </source>
</evidence>
<proteinExistence type="predicted"/>
<feature type="transmembrane region" description="Helical" evidence="1">
    <location>
        <begin position="106"/>
        <end position="127"/>
    </location>
</feature>
<dbReference type="InterPro" id="IPR010397">
    <property type="entry name" value="DUF996"/>
</dbReference>
<accession>A0A7U6GFM9</accession>
<keyword evidence="3" id="KW-1185">Reference proteome</keyword>
<feature type="transmembrane region" description="Helical" evidence="1">
    <location>
        <begin position="33"/>
        <end position="52"/>
    </location>
</feature>
<keyword evidence="1" id="KW-0472">Membrane</keyword>
<feature type="transmembrane region" description="Helical" evidence="1">
    <location>
        <begin position="148"/>
        <end position="173"/>
    </location>
</feature>